<feature type="region of interest" description="Disordered" evidence="1">
    <location>
        <begin position="1"/>
        <end position="29"/>
    </location>
</feature>
<evidence type="ECO:0000313" key="2">
    <source>
        <dbReference type="EMBL" id="KAK9064995.1"/>
    </source>
</evidence>
<gene>
    <name evidence="2" type="ORF">SSX86_016378</name>
</gene>
<dbReference type="Gene3D" id="1.10.10.10">
    <property type="entry name" value="Winged helix-like DNA-binding domain superfamily/Winged helix DNA-binding domain"/>
    <property type="match status" value="1"/>
</dbReference>
<organism evidence="2 3">
    <name type="scientific">Deinandra increscens subsp. villosa</name>
    <dbReference type="NCBI Taxonomy" id="3103831"/>
    <lineage>
        <taxon>Eukaryota</taxon>
        <taxon>Viridiplantae</taxon>
        <taxon>Streptophyta</taxon>
        <taxon>Embryophyta</taxon>
        <taxon>Tracheophyta</taxon>
        <taxon>Spermatophyta</taxon>
        <taxon>Magnoliopsida</taxon>
        <taxon>eudicotyledons</taxon>
        <taxon>Gunneridae</taxon>
        <taxon>Pentapetalae</taxon>
        <taxon>asterids</taxon>
        <taxon>campanulids</taxon>
        <taxon>Asterales</taxon>
        <taxon>Asteraceae</taxon>
        <taxon>Asteroideae</taxon>
        <taxon>Heliantheae alliance</taxon>
        <taxon>Madieae</taxon>
        <taxon>Madiinae</taxon>
        <taxon>Deinandra</taxon>
    </lineage>
</organism>
<comment type="caution">
    <text evidence="2">The sequence shown here is derived from an EMBL/GenBank/DDBJ whole genome shotgun (WGS) entry which is preliminary data.</text>
</comment>
<keyword evidence="3" id="KW-1185">Reference proteome</keyword>
<protein>
    <submittedName>
        <fullName evidence="2">Uncharacterized protein</fullName>
    </submittedName>
</protein>
<evidence type="ECO:0000313" key="3">
    <source>
        <dbReference type="Proteomes" id="UP001408789"/>
    </source>
</evidence>
<dbReference type="EMBL" id="JBCNJP010000017">
    <property type="protein sequence ID" value="KAK9064995.1"/>
    <property type="molecule type" value="Genomic_DNA"/>
</dbReference>
<evidence type="ECO:0000256" key="1">
    <source>
        <dbReference type="SAM" id="MobiDB-lite"/>
    </source>
</evidence>
<reference evidence="2 3" key="1">
    <citation type="submission" date="2024-04" db="EMBL/GenBank/DDBJ databases">
        <title>The reference genome of an endangered Asteraceae, Deinandra increscens subsp. villosa, native to the Central Coast of California.</title>
        <authorList>
            <person name="Guilliams M."/>
            <person name="Hasenstab-Lehman K."/>
            <person name="Meyer R."/>
            <person name="Mcevoy S."/>
        </authorList>
    </citation>
    <scope>NUCLEOTIDE SEQUENCE [LARGE SCALE GENOMIC DNA]</scope>
    <source>
        <tissue evidence="2">Leaf</tissue>
    </source>
</reference>
<sequence>MAIDHSPVRSPRHHHATASPVYNGDAENRSTMATTEETLAFLPSNRSTMATERTGLQWPLLKKPLPFCLQTDCISLHQSRFSSVELPEWTDIVKRATFKKLAPYDLD</sequence>
<name>A0AAP0GZZ6_9ASTR</name>
<dbReference type="AlphaFoldDB" id="A0AAP0GZZ6"/>
<dbReference type="InterPro" id="IPR036388">
    <property type="entry name" value="WH-like_DNA-bd_sf"/>
</dbReference>
<dbReference type="Proteomes" id="UP001408789">
    <property type="component" value="Unassembled WGS sequence"/>
</dbReference>
<proteinExistence type="predicted"/>
<accession>A0AAP0GZZ6</accession>